<dbReference type="InterPro" id="IPR000306">
    <property type="entry name" value="Znf_FYVE"/>
</dbReference>
<name>A0AAV9JI91_9PEZI</name>
<keyword evidence="1" id="KW-0479">Metal-binding</keyword>
<proteinExistence type="predicted"/>
<evidence type="ECO:0000259" key="7">
    <source>
        <dbReference type="PROSITE" id="PS50178"/>
    </source>
</evidence>
<dbReference type="Gene3D" id="3.30.40.10">
    <property type="entry name" value="Zinc/RING finger domain, C3HC4 (zinc finger)"/>
    <property type="match status" value="2"/>
</dbReference>
<evidence type="ECO:0000313" key="8">
    <source>
        <dbReference type="EMBL" id="KAK4544576.1"/>
    </source>
</evidence>
<keyword evidence="2 4" id="KW-0863">Zinc-finger</keyword>
<dbReference type="SMART" id="SM00064">
    <property type="entry name" value="FYVE"/>
    <property type="match status" value="2"/>
</dbReference>
<dbReference type="InterPro" id="IPR011011">
    <property type="entry name" value="Znf_FYVE_PHD"/>
</dbReference>
<feature type="region of interest" description="Disordered" evidence="6">
    <location>
        <begin position="147"/>
        <end position="180"/>
    </location>
</feature>
<feature type="region of interest" description="Disordered" evidence="6">
    <location>
        <begin position="1"/>
        <end position="60"/>
    </location>
</feature>
<evidence type="ECO:0000256" key="6">
    <source>
        <dbReference type="SAM" id="MobiDB-lite"/>
    </source>
</evidence>
<comment type="caution">
    <text evidence="8">The sequence shown here is derived from an EMBL/GenBank/DDBJ whole genome shotgun (WGS) entry which is preliminary data.</text>
</comment>
<evidence type="ECO:0000256" key="4">
    <source>
        <dbReference type="PROSITE-ProRule" id="PRU00091"/>
    </source>
</evidence>
<dbReference type="Pfam" id="PF11464">
    <property type="entry name" value="Rbsn"/>
    <property type="match status" value="1"/>
</dbReference>
<keyword evidence="3" id="KW-0862">Zinc</keyword>
<dbReference type="PROSITE" id="PS50178">
    <property type="entry name" value="ZF_FYVE"/>
    <property type="match status" value="1"/>
</dbReference>
<dbReference type="InterPro" id="IPR013083">
    <property type="entry name" value="Znf_RING/FYVE/PHD"/>
</dbReference>
<gene>
    <name evidence="8" type="ORF">LTR36_004148</name>
</gene>
<feature type="domain" description="FYVE-type" evidence="7">
    <location>
        <begin position="342"/>
        <end position="412"/>
    </location>
</feature>
<reference evidence="8 9" key="1">
    <citation type="submission" date="2021-11" db="EMBL/GenBank/DDBJ databases">
        <title>Black yeast isolated from Biological Soil Crust.</title>
        <authorList>
            <person name="Kurbessoian T."/>
        </authorList>
    </citation>
    <scope>NUCLEOTIDE SEQUENCE [LARGE SCALE GENOMIC DNA]</scope>
    <source>
        <strain evidence="8 9">CCFEE 5522</strain>
    </source>
</reference>
<dbReference type="CDD" id="cd15737">
    <property type="entry name" value="FYVE2_Vac1p_like"/>
    <property type="match status" value="1"/>
</dbReference>
<dbReference type="InterPro" id="IPR017455">
    <property type="entry name" value="Znf_FYVE-rel"/>
</dbReference>
<evidence type="ECO:0000256" key="2">
    <source>
        <dbReference type="ARBA" id="ARBA00022771"/>
    </source>
</evidence>
<dbReference type="InterPro" id="IPR052727">
    <property type="entry name" value="Rab4/Rab5_effector"/>
</dbReference>
<evidence type="ECO:0000313" key="9">
    <source>
        <dbReference type="Proteomes" id="UP001324427"/>
    </source>
</evidence>
<organism evidence="8 9">
    <name type="scientific">Oleoguttula mirabilis</name>
    <dbReference type="NCBI Taxonomy" id="1507867"/>
    <lineage>
        <taxon>Eukaryota</taxon>
        <taxon>Fungi</taxon>
        <taxon>Dikarya</taxon>
        <taxon>Ascomycota</taxon>
        <taxon>Pezizomycotina</taxon>
        <taxon>Dothideomycetes</taxon>
        <taxon>Dothideomycetidae</taxon>
        <taxon>Mycosphaerellales</taxon>
        <taxon>Teratosphaeriaceae</taxon>
        <taxon>Oleoguttula</taxon>
    </lineage>
</organism>
<dbReference type="SUPFAM" id="SSF140125">
    <property type="entry name" value="Rabenosyn-5 Rab-binding domain-like"/>
    <property type="match status" value="1"/>
</dbReference>
<dbReference type="AlphaFoldDB" id="A0AAV9JI91"/>
<dbReference type="PANTHER" id="PTHR13510:SF44">
    <property type="entry name" value="RABENOSYN-5"/>
    <property type="match status" value="1"/>
</dbReference>
<evidence type="ECO:0000256" key="3">
    <source>
        <dbReference type="ARBA" id="ARBA00022833"/>
    </source>
</evidence>
<evidence type="ECO:0000256" key="1">
    <source>
        <dbReference type="ARBA" id="ARBA00022723"/>
    </source>
</evidence>
<protein>
    <recommendedName>
        <fullName evidence="7">FYVE-type domain-containing protein</fullName>
    </recommendedName>
</protein>
<keyword evidence="9" id="KW-1185">Reference proteome</keyword>
<dbReference type="Gene3D" id="4.10.860.20">
    <property type="entry name" value="Rabenosyn, Rab binding domain"/>
    <property type="match status" value="1"/>
</dbReference>
<dbReference type="Pfam" id="PF01363">
    <property type="entry name" value="FYVE"/>
    <property type="match status" value="2"/>
</dbReference>
<feature type="compositionally biased region" description="Low complexity" evidence="6">
    <location>
        <begin position="29"/>
        <end position="53"/>
    </location>
</feature>
<feature type="compositionally biased region" description="Pro residues" evidence="6">
    <location>
        <begin position="153"/>
        <end position="162"/>
    </location>
</feature>
<dbReference type="InterPro" id="IPR036531">
    <property type="entry name" value="Rbsn_Rab-bd_sf"/>
</dbReference>
<dbReference type="EMBL" id="JAVFHQ010000024">
    <property type="protein sequence ID" value="KAK4544576.1"/>
    <property type="molecule type" value="Genomic_DNA"/>
</dbReference>
<dbReference type="SUPFAM" id="SSF57903">
    <property type="entry name" value="FYVE/PHD zinc finger"/>
    <property type="match status" value="2"/>
</dbReference>
<dbReference type="InterPro" id="IPR013087">
    <property type="entry name" value="Znf_C2H2_type"/>
</dbReference>
<dbReference type="PANTHER" id="PTHR13510">
    <property type="entry name" value="FYVE-FINGER-CONTAINING RAB5 EFFECTOR PROTEIN RABENOSYN-5-RELATED"/>
    <property type="match status" value="1"/>
</dbReference>
<dbReference type="InterPro" id="IPR021565">
    <property type="entry name" value="Rbsn_Rab-bd"/>
</dbReference>
<dbReference type="CDD" id="cd15761">
    <property type="entry name" value="FYVE1_Vac1p_like"/>
    <property type="match status" value="1"/>
</dbReference>
<dbReference type="PROSITE" id="PS00028">
    <property type="entry name" value="ZINC_FINGER_C2H2_1"/>
    <property type="match status" value="1"/>
</dbReference>
<feature type="coiled-coil region" evidence="5">
    <location>
        <begin position="581"/>
        <end position="641"/>
    </location>
</feature>
<keyword evidence="5" id="KW-0175">Coiled coil</keyword>
<dbReference type="GO" id="GO:0008270">
    <property type="term" value="F:zinc ion binding"/>
    <property type="evidence" value="ECO:0007669"/>
    <property type="project" value="UniProtKB-KW"/>
</dbReference>
<sequence>MAARRSLGGGRVLGSGKSLAPPLPASKQPLRSPGLLSPSESSVSLSSHASSTPISTEGDDLASRVALDEHGAAQAAAAASSRMVCPICNEEMMTLLQLNRHIDDNHANLEEIEQDEAKTWFKSQMVKAKKFQPLQMLNQKLRGLEVFESNNDAPPPNVPTPPQSSRGASPTPVPRLTDSAAEPDDIINKSHWQRSSGHDVCSDPMCGKRLIGAVGHVNCRHCGKLFCDEHTMYQMRLSRSAQPEPVRGLWYRVCETCYKSREGYNDHSGAERNHFEYFKAVRRKTVDKQYLESSRLETRLTRLTQLLADPPPDPNPSVWSSLAGSKNQMRTLEQAIVPWEEDALVNECPFCQQIFSQYSFRRHHCRICGRVVCGDPATNCSSEVGLDVDTKKGHAKVAVDVRMCKDCQRTIFSKADFARELAAQTPDQRAYQNLVQFEHGIRLLLPKFQRLLVTLQDSERPPTPAQLAEASKVRKRLTDAFTQYDVASRRIRDLPTESPTQQRLQKAIHQQATTFLHVHMLPLKSLPKILKHATPSGMRNPPLANSKPQGALAAIKYNEVANSNGSRPSSSRASSVSSAQVTALEAEERELRERLIVLEEQKFLVSEMIADANKRRKFDEVAALAQNVEDLSRDIDHVQGQLAQMDFAGAYAAEGGAIK</sequence>
<dbReference type="Proteomes" id="UP001324427">
    <property type="component" value="Unassembled WGS sequence"/>
</dbReference>
<evidence type="ECO:0000256" key="5">
    <source>
        <dbReference type="SAM" id="Coils"/>
    </source>
</evidence>
<accession>A0AAV9JI91</accession>